<reference evidence="2 3" key="1">
    <citation type="submission" date="2024-10" db="EMBL/GenBank/DDBJ databases">
        <title>The Natural Products Discovery Center: Release of the First 8490 Sequenced Strains for Exploring Actinobacteria Biosynthetic Diversity.</title>
        <authorList>
            <person name="Kalkreuter E."/>
            <person name="Kautsar S.A."/>
            <person name="Yang D."/>
            <person name="Bader C.D."/>
            <person name="Teijaro C.N."/>
            <person name="Fluegel L."/>
            <person name="Davis C.M."/>
            <person name="Simpson J.R."/>
            <person name="Lauterbach L."/>
            <person name="Steele A.D."/>
            <person name="Gui C."/>
            <person name="Meng S."/>
            <person name="Li G."/>
            <person name="Viehrig K."/>
            <person name="Ye F."/>
            <person name="Su P."/>
            <person name="Kiefer A.F."/>
            <person name="Nichols A."/>
            <person name="Cepeda A.J."/>
            <person name="Yan W."/>
            <person name="Fan B."/>
            <person name="Jiang Y."/>
            <person name="Adhikari A."/>
            <person name="Zheng C.-J."/>
            <person name="Schuster L."/>
            <person name="Cowan T.M."/>
            <person name="Smanski M.J."/>
            <person name="Chevrette M.G."/>
            <person name="De Carvalho L.P.S."/>
            <person name="Shen B."/>
        </authorList>
    </citation>
    <scope>NUCLEOTIDE SEQUENCE [LARGE SCALE GENOMIC DNA]</scope>
    <source>
        <strain evidence="2 3">NPDC000087</strain>
    </source>
</reference>
<keyword evidence="1" id="KW-0812">Transmembrane</keyword>
<name>A0ABW6WID6_9ACTN</name>
<feature type="transmembrane region" description="Helical" evidence="1">
    <location>
        <begin position="6"/>
        <end position="29"/>
    </location>
</feature>
<dbReference type="EMBL" id="JBIAZU010000004">
    <property type="protein sequence ID" value="MFF5292773.1"/>
    <property type="molecule type" value="Genomic_DNA"/>
</dbReference>
<protein>
    <recommendedName>
        <fullName evidence="4">DUF1772 domain-containing protein</fullName>
    </recommendedName>
</protein>
<sequence length="161" mass="17528">MTAEEWALAASAFLSGLAAGFLGGLCTILRPMQAAMDGREFRTFMETFLRYADNGLGKAYNLAWSGGTTIAAIVALVLLWDDPGSPSFVLTAIALGIVIVGILIVSNVWKTPQYHVILSWNPDAMPADWEAGRQRYFTINWLQLATTWAAFALFLIALIAL</sequence>
<keyword evidence="1" id="KW-0472">Membrane</keyword>
<proteinExistence type="predicted"/>
<feature type="transmembrane region" description="Helical" evidence="1">
    <location>
        <begin position="141"/>
        <end position="160"/>
    </location>
</feature>
<evidence type="ECO:0000313" key="3">
    <source>
        <dbReference type="Proteomes" id="UP001602245"/>
    </source>
</evidence>
<dbReference type="Proteomes" id="UP001602245">
    <property type="component" value="Unassembled WGS sequence"/>
</dbReference>
<evidence type="ECO:0000313" key="2">
    <source>
        <dbReference type="EMBL" id="MFF5292773.1"/>
    </source>
</evidence>
<comment type="caution">
    <text evidence="2">The sequence shown here is derived from an EMBL/GenBank/DDBJ whole genome shotgun (WGS) entry which is preliminary data.</text>
</comment>
<feature type="transmembrane region" description="Helical" evidence="1">
    <location>
        <begin position="59"/>
        <end position="80"/>
    </location>
</feature>
<dbReference type="RefSeq" id="WP_020515955.1">
    <property type="nucleotide sequence ID" value="NZ_JBIAZU010000004.1"/>
</dbReference>
<evidence type="ECO:0008006" key="4">
    <source>
        <dbReference type="Google" id="ProtNLM"/>
    </source>
</evidence>
<accession>A0ABW6WID6</accession>
<feature type="transmembrane region" description="Helical" evidence="1">
    <location>
        <begin position="86"/>
        <end position="109"/>
    </location>
</feature>
<gene>
    <name evidence="2" type="ORF">ACFY35_25300</name>
</gene>
<organism evidence="2 3">
    <name type="scientific">Paractinoplanes globisporus</name>
    <dbReference type="NCBI Taxonomy" id="113565"/>
    <lineage>
        <taxon>Bacteria</taxon>
        <taxon>Bacillati</taxon>
        <taxon>Actinomycetota</taxon>
        <taxon>Actinomycetes</taxon>
        <taxon>Micromonosporales</taxon>
        <taxon>Micromonosporaceae</taxon>
        <taxon>Paractinoplanes</taxon>
    </lineage>
</organism>
<keyword evidence="1" id="KW-1133">Transmembrane helix</keyword>
<evidence type="ECO:0000256" key="1">
    <source>
        <dbReference type="SAM" id="Phobius"/>
    </source>
</evidence>
<keyword evidence="3" id="KW-1185">Reference proteome</keyword>